<accession>A0AAE0W8K4</accession>
<organism evidence="2 3">
    <name type="scientific">Potamilus streckersoni</name>
    <dbReference type="NCBI Taxonomy" id="2493646"/>
    <lineage>
        <taxon>Eukaryota</taxon>
        <taxon>Metazoa</taxon>
        <taxon>Spiralia</taxon>
        <taxon>Lophotrochozoa</taxon>
        <taxon>Mollusca</taxon>
        <taxon>Bivalvia</taxon>
        <taxon>Autobranchia</taxon>
        <taxon>Heteroconchia</taxon>
        <taxon>Palaeoheterodonta</taxon>
        <taxon>Unionida</taxon>
        <taxon>Unionoidea</taxon>
        <taxon>Unionidae</taxon>
        <taxon>Ambleminae</taxon>
        <taxon>Lampsilini</taxon>
        <taxon>Potamilus</taxon>
    </lineage>
</organism>
<name>A0AAE0W8K4_9BIVA</name>
<feature type="compositionally biased region" description="Low complexity" evidence="1">
    <location>
        <begin position="17"/>
        <end position="36"/>
    </location>
</feature>
<feature type="compositionally biased region" description="Polar residues" evidence="1">
    <location>
        <begin position="74"/>
        <end position="106"/>
    </location>
</feature>
<proteinExistence type="predicted"/>
<feature type="non-terminal residue" evidence="2">
    <location>
        <position position="1"/>
    </location>
</feature>
<gene>
    <name evidence="2" type="ORF">CHS0354_006443</name>
</gene>
<keyword evidence="3" id="KW-1185">Reference proteome</keyword>
<dbReference type="EMBL" id="JAEAOA010000444">
    <property type="protein sequence ID" value="KAK3606088.1"/>
    <property type="molecule type" value="Genomic_DNA"/>
</dbReference>
<feature type="region of interest" description="Disordered" evidence="1">
    <location>
        <begin position="1"/>
        <end position="106"/>
    </location>
</feature>
<evidence type="ECO:0000313" key="2">
    <source>
        <dbReference type="EMBL" id="KAK3606088.1"/>
    </source>
</evidence>
<evidence type="ECO:0000256" key="1">
    <source>
        <dbReference type="SAM" id="MobiDB-lite"/>
    </source>
</evidence>
<dbReference type="Proteomes" id="UP001195483">
    <property type="component" value="Unassembled WGS sequence"/>
</dbReference>
<sequence length="106" mass="11856">MSTPYSKECPYTMREPTATTTTTATTTKPSAKQTTKLAPITPTQTRRNDNGMKLQGRQTPIKNPPYCMHHQEKQTTTLKFNQSTKSPDINTALKSGQKPTSQHYPT</sequence>
<evidence type="ECO:0000313" key="3">
    <source>
        <dbReference type="Proteomes" id="UP001195483"/>
    </source>
</evidence>
<reference evidence="2" key="2">
    <citation type="journal article" date="2021" name="Genome Biol. Evol.">
        <title>Developing a high-quality reference genome for a parasitic bivalve with doubly uniparental inheritance (Bivalvia: Unionida).</title>
        <authorList>
            <person name="Smith C.H."/>
        </authorList>
    </citation>
    <scope>NUCLEOTIDE SEQUENCE</scope>
    <source>
        <strain evidence="2">CHS0354</strain>
        <tissue evidence="2">Mantle</tissue>
    </source>
</reference>
<reference evidence="2" key="1">
    <citation type="journal article" date="2021" name="Genome Biol. Evol.">
        <title>A High-Quality Reference Genome for a Parasitic Bivalve with Doubly Uniparental Inheritance (Bivalvia: Unionida).</title>
        <authorList>
            <person name="Smith C.H."/>
        </authorList>
    </citation>
    <scope>NUCLEOTIDE SEQUENCE</scope>
    <source>
        <strain evidence="2">CHS0354</strain>
    </source>
</reference>
<protein>
    <submittedName>
        <fullName evidence="2">Uncharacterized protein</fullName>
    </submittedName>
</protein>
<dbReference type="AlphaFoldDB" id="A0AAE0W8K4"/>
<reference evidence="2" key="3">
    <citation type="submission" date="2023-05" db="EMBL/GenBank/DDBJ databases">
        <authorList>
            <person name="Smith C.H."/>
        </authorList>
    </citation>
    <scope>NUCLEOTIDE SEQUENCE</scope>
    <source>
        <strain evidence="2">CHS0354</strain>
        <tissue evidence="2">Mantle</tissue>
    </source>
</reference>
<comment type="caution">
    <text evidence="2">The sequence shown here is derived from an EMBL/GenBank/DDBJ whole genome shotgun (WGS) entry which is preliminary data.</text>
</comment>